<evidence type="ECO:0000256" key="4">
    <source>
        <dbReference type="ARBA" id="ARBA00015100"/>
    </source>
</evidence>
<dbReference type="PANTHER" id="PTHR43281:SF1">
    <property type="entry name" value="FARNESYL DIPHOSPHATE SYNTHASE"/>
    <property type="match status" value="1"/>
</dbReference>
<reference evidence="14" key="1">
    <citation type="journal article" date="2013" name="Genome Announc.">
        <title>Whole-Genome Sequencing of Lactobacillus shenzhenensis Strain LY-73T.</title>
        <authorList>
            <person name="Lin Z."/>
            <person name="Liu Z."/>
            <person name="Yang R."/>
            <person name="Zou Y."/>
            <person name="Wan D."/>
            <person name="Chen J."/>
            <person name="Guo M."/>
            <person name="Zhao J."/>
            <person name="Fang C."/>
            <person name="Yang R."/>
            <person name="Liu F."/>
        </authorList>
    </citation>
    <scope>NUCLEOTIDE SEQUENCE [LARGE SCALE GENOMIC DNA]</scope>
    <source>
        <strain evidence="14">LY-73</strain>
    </source>
</reference>
<evidence type="ECO:0000313" key="14">
    <source>
        <dbReference type="Proteomes" id="UP000030647"/>
    </source>
</evidence>
<evidence type="ECO:0000256" key="8">
    <source>
        <dbReference type="ARBA" id="ARBA00023229"/>
    </source>
</evidence>
<name>U4TMW8_9LACO</name>
<evidence type="ECO:0000313" key="13">
    <source>
        <dbReference type="EMBL" id="ERL65564.1"/>
    </source>
</evidence>
<comment type="cofactor">
    <cofactor evidence="1">
        <name>Mg(2+)</name>
        <dbReference type="ChEBI" id="CHEBI:18420"/>
    </cofactor>
</comment>
<sequence length="308" mass="32052">MTAVQQTILTSNWAAATAAFQAELSPFLTAQIDADVTQQPLHDAMAYTLASGGKRLRPTLAFVVSQLGETPPAAAAMRFPAGAIELIQTYSLIHDDLPAMDNDDLRRGQPSNHVRFGEAQAILAGDGLLTLAFSWLARAPFNSASRIAMVAALAAAAGPAGMVAGQSQDMAATGESVPDEAVIQLVRNKTARLITGAAQIGAIAGHLTTTQTAAITAFADALGQAFQIRDDILDGTETTAQLGKTAGKDAAEHKSTYVSQFGLAGARQRLQAALTAARGAWTPAVLASFHQTAIPPVFADLIHQLAEE</sequence>
<dbReference type="GO" id="GO:0046872">
    <property type="term" value="F:metal ion binding"/>
    <property type="evidence" value="ECO:0007669"/>
    <property type="project" value="UniProtKB-KW"/>
</dbReference>
<dbReference type="RefSeq" id="WP_022529238.1">
    <property type="nucleotide sequence ID" value="NZ_KI271586.1"/>
</dbReference>
<evidence type="ECO:0000256" key="10">
    <source>
        <dbReference type="ARBA" id="ARBA00032873"/>
    </source>
</evidence>
<dbReference type="EC" id="2.5.1.10" evidence="3"/>
<dbReference type="GO" id="GO:0005737">
    <property type="term" value="C:cytoplasm"/>
    <property type="evidence" value="ECO:0007669"/>
    <property type="project" value="UniProtKB-ARBA"/>
</dbReference>
<dbReference type="PANTHER" id="PTHR43281">
    <property type="entry name" value="FARNESYL DIPHOSPHATE SYNTHASE"/>
    <property type="match status" value="1"/>
</dbReference>
<dbReference type="InterPro" id="IPR053378">
    <property type="entry name" value="Prenyl_diphosphate_synthase"/>
</dbReference>
<dbReference type="SUPFAM" id="SSF48576">
    <property type="entry name" value="Terpenoid synthases"/>
    <property type="match status" value="1"/>
</dbReference>
<evidence type="ECO:0000256" key="1">
    <source>
        <dbReference type="ARBA" id="ARBA00001946"/>
    </source>
</evidence>
<evidence type="ECO:0000256" key="12">
    <source>
        <dbReference type="RuleBase" id="RU004466"/>
    </source>
</evidence>
<gene>
    <name evidence="13" type="ORF">L248_2637</name>
</gene>
<evidence type="ECO:0000256" key="7">
    <source>
        <dbReference type="ARBA" id="ARBA00022842"/>
    </source>
</evidence>
<dbReference type="GO" id="GO:0016114">
    <property type="term" value="P:terpenoid biosynthetic process"/>
    <property type="evidence" value="ECO:0007669"/>
    <property type="project" value="UniProtKB-ARBA"/>
</dbReference>
<dbReference type="PROSITE" id="PS00444">
    <property type="entry name" value="POLYPRENYL_SYNTHASE_2"/>
    <property type="match status" value="1"/>
</dbReference>
<comment type="similarity">
    <text evidence="2 12">Belongs to the FPP/GGPP synthase family.</text>
</comment>
<dbReference type="NCBIfam" id="NF045485">
    <property type="entry name" value="FPPsyn"/>
    <property type="match status" value="1"/>
</dbReference>
<proteinExistence type="inferred from homology"/>
<dbReference type="EMBL" id="KI271586">
    <property type="protein sequence ID" value="ERL65564.1"/>
    <property type="molecule type" value="Genomic_DNA"/>
</dbReference>
<dbReference type="Pfam" id="PF00348">
    <property type="entry name" value="polyprenyl_synt"/>
    <property type="match status" value="1"/>
</dbReference>
<comment type="catalytic activity">
    <reaction evidence="11">
        <text>isopentenyl diphosphate + (2E)-geranyl diphosphate = (2E,6E)-farnesyl diphosphate + diphosphate</text>
        <dbReference type="Rhea" id="RHEA:19361"/>
        <dbReference type="ChEBI" id="CHEBI:33019"/>
        <dbReference type="ChEBI" id="CHEBI:58057"/>
        <dbReference type="ChEBI" id="CHEBI:128769"/>
        <dbReference type="ChEBI" id="CHEBI:175763"/>
        <dbReference type="EC" id="2.5.1.10"/>
    </reaction>
</comment>
<evidence type="ECO:0000256" key="3">
    <source>
        <dbReference type="ARBA" id="ARBA00012439"/>
    </source>
</evidence>
<dbReference type="CDD" id="cd00685">
    <property type="entry name" value="Trans_IPPS_HT"/>
    <property type="match status" value="1"/>
</dbReference>
<dbReference type="InterPro" id="IPR000092">
    <property type="entry name" value="Polyprenyl_synt"/>
</dbReference>
<keyword evidence="8" id="KW-0414">Isoprene biosynthesis</keyword>
<dbReference type="OrthoDB" id="9805316at2"/>
<accession>U4TMW8</accession>
<evidence type="ECO:0000256" key="2">
    <source>
        <dbReference type="ARBA" id="ARBA00006706"/>
    </source>
</evidence>
<protein>
    <recommendedName>
        <fullName evidence="4">Farnesyl diphosphate synthase</fullName>
        <ecNumber evidence="3">2.5.1.10</ecNumber>
    </recommendedName>
    <alternativeName>
        <fullName evidence="10">(2E,6E)-farnesyl diphosphate synthase</fullName>
    </alternativeName>
    <alternativeName>
        <fullName evidence="9">Geranyltranstransferase</fullName>
    </alternativeName>
</protein>
<dbReference type="FunFam" id="1.10.600.10:FF:000001">
    <property type="entry name" value="Geranylgeranyl diphosphate synthase"/>
    <property type="match status" value="1"/>
</dbReference>
<dbReference type="STRING" id="1231336.L248_2637"/>
<dbReference type="GO" id="GO:0004337">
    <property type="term" value="F:(2E,6E)-farnesyl diphosphate synthase activity"/>
    <property type="evidence" value="ECO:0007669"/>
    <property type="project" value="UniProtKB-EC"/>
</dbReference>
<dbReference type="SFLD" id="SFLDS00005">
    <property type="entry name" value="Isoprenoid_Synthase_Type_I"/>
    <property type="match status" value="1"/>
</dbReference>
<dbReference type="AlphaFoldDB" id="U4TMW8"/>
<keyword evidence="14" id="KW-1185">Reference proteome</keyword>
<evidence type="ECO:0000256" key="11">
    <source>
        <dbReference type="ARBA" id="ARBA00049399"/>
    </source>
</evidence>
<evidence type="ECO:0000256" key="9">
    <source>
        <dbReference type="ARBA" id="ARBA00032380"/>
    </source>
</evidence>
<dbReference type="SFLD" id="SFLDG01017">
    <property type="entry name" value="Polyprenyl_Transferase_Like"/>
    <property type="match status" value="1"/>
</dbReference>
<dbReference type="Gene3D" id="1.10.600.10">
    <property type="entry name" value="Farnesyl Diphosphate Synthase"/>
    <property type="match status" value="1"/>
</dbReference>
<organism evidence="13 14">
    <name type="scientific">Schleiferilactobacillus shenzhenensis LY-73</name>
    <dbReference type="NCBI Taxonomy" id="1231336"/>
    <lineage>
        <taxon>Bacteria</taxon>
        <taxon>Bacillati</taxon>
        <taxon>Bacillota</taxon>
        <taxon>Bacilli</taxon>
        <taxon>Lactobacillales</taxon>
        <taxon>Lactobacillaceae</taxon>
        <taxon>Schleiferilactobacillus</taxon>
    </lineage>
</organism>
<dbReference type="Proteomes" id="UP000030647">
    <property type="component" value="Unassembled WGS sequence"/>
</dbReference>
<evidence type="ECO:0000256" key="6">
    <source>
        <dbReference type="ARBA" id="ARBA00022723"/>
    </source>
</evidence>
<keyword evidence="5 12" id="KW-0808">Transferase</keyword>
<dbReference type="eggNOG" id="COG0142">
    <property type="taxonomic scope" value="Bacteria"/>
</dbReference>
<dbReference type="InterPro" id="IPR008949">
    <property type="entry name" value="Isoprenoid_synthase_dom_sf"/>
</dbReference>
<keyword evidence="6" id="KW-0479">Metal-binding</keyword>
<keyword evidence="7" id="KW-0460">Magnesium</keyword>
<dbReference type="PROSITE" id="PS00723">
    <property type="entry name" value="POLYPRENYL_SYNTHASE_1"/>
    <property type="match status" value="1"/>
</dbReference>
<dbReference type="InterPro" id="IPR033749">
    <property type="entry name" value="Polyprenyl_synt_CS"/>
</dbReference>
<dbReference type="HOGENOM" id="CLU_014015_0_1_9"/>
<evidence type="ECO:0000256" key="5">
    <source>
        <dbReference type="ARBA" id="ARBA00022679"/>
    </source>
</evidence>